<dbReference type="OMA" id="FRIREEY"/>
<evidence type="ECO:0000313" key="1">
    <source>
        <dbReference type="EMBL" id="AAS52142.1"/>
    </source>
</evidence>
<gene>
    <name evidence="1" type="ORF">AGOS_ADR222W</name>
</gene>
<name>Q759Q1_EREGS</name>
<dbReference type="InParanoid" id="Q759Q1"/>
<dbReference type="KEGG" id="ago:AGOS_ADR222W"/>
<reference evidence="2" key="2">
    <citation type="journal article" date="2013" name="G3 (Bethesda)">
        <title>Genomes of Ashbya fungi isolated from insects reveal four mating-type loci, numerous translocations, lack of transposons, and distinct gene duplications.</title>
        <authorList>
            <person name="Dietrich F.S."/>
            <person name="Voegeli S."/>
            <person name="Kuo S."/>
            <person name="Philippsen P."/>
        </authorList>
    </citation>
    <scope>GENOME REANNOTATION</scope>
    <source>
        <strain evidence="2">ATCC 10895 / CBS 109.51 / FGSC 9923 / NRRL Y-1056</strain>
    </source>
</reference>
<dbReference type="EMBL" id="AE016817">
    <property type="protein sequence ID" value="AAS52142.1"/>
    <property type="molecule type" value="Genomic_DNA"/>
</dbReference>
<proteinExistence type="predicted"/>
<accession>Q759Q1</accession>
<organism evidence="1 2">
    <name type="scientific">Eremothecium gossypii (strain ATCC 10895 / CBS 109.51 / FGSC 9923 / NRRL Y-1056)</name>
    <name type="common">Yeast</name>
    <name type="synonym">Ashbya gossypii</name>
    <dbReference type="NCBI Taxonomy" id="284811"/>
    <lineage>
        <taxon>Eukaryota</taxon>
        <taxon>Fungi</taxon>
        <taxon>Dikarya</taxon>
        <taxon>Ascomycota</taxon>
        <taxon>Saccharomycotina</taxon>
        <taxon>Saccharomycetes</taxon>
        <taxon>Saccharomycetales</taxon>
        <taxon>Saccharomycetaceae</taxon>
        <taxon>Eremothecium</taxon>
    </lineage>
</organism>
<dbReference type="HOGENOM" id="CLU_119618_0_0_1"/>
<dbReference type="Proteomes" id="UP000000591">
    <property type="component" value="Chromosome IV"/>
</dbReference>
<sequence length="138" mass="16559">MAADSYIVTHRRNIMQCQLFNVVPTQKRKRESQQRLWAGKAVFEELMLPEMGQWTPTYQLKFEYESTPHVFCRTRIMRRLRDVKRVLQRQPDGAFHVLARAQALDIVLELRIGDAAEEQKFQDMWQRMLEEFEMLAEK</sequence>
<keyword evidence="2" id="KW-1185">Reference proteome</keyword>
<reference evidence="1 2" key="1">
    <citation type="journal article" date="2004" name="Science">
        <title>The Ashbya gossypii genome as a tool for mapping the ancient Saccharomyces cerevisiae genome.</title>
        <authorList>
            <person name="Dietrich F.S."/>
            <person name="Voegeli S."/>
            <person name="Brachat S."/>
            <person name="Lerch A."/>
            <person name="Gates K."/>
            <person name="Steiner S."/>
            <person name="Mohr C."/>
            <person name="Pohlmann R."/>
            <person name="Luedi P."/>
            <person name="Choi S."/>
            <person name="Wing R.A."/>
            <person name="Flavier A."/>
            <person name="Gaffney T.D."/>
            <person name="Philippsen P."/>
        </authorList>
    </citation>
    <scope>NUCLEOTIDE SEQUENCE [LARGE SCALE GENOMIC DNA]</scope>
    <source>
        <strain evidence="2">ATCC 10895 / CBS 109.51 / FGSC 9923 / NRRL Y-1056</strain>
    </source>
</reference>
<dbReference type="GeneID" id="4620480"/>
<evidence type="ECO:0000313" key="2">
    <source>
        <dbReference type="Proteomes" id="UP000000591"/>
    </source>
</evidence>
<dbReference type="RefSeq" id="NP_984318.1">
    <property type="nucleotide sequence ID" value="NM_209671.1"/>
</dbReference>
<protein>
    <submittedName>
        <fullName evidence="1">ADR222Wp</fullName>
    </submittedName>
</protein>
<dbReference type="AlphaFoldDB" id="Q759Q1"/>
<dbReference type="OrthoDB" id="3970753at2759"/>